<accession>A0ABT5KSD9</accession>
<sequence length="357" mass="39083">MTPDSKKSITSKSLGILAATLPLSACNWVVMKPSGDIAQQQANLVVTSTLLMLLIIVPVIVLTLLFAWRYRQSNLAATYEPEWDHSTKLELLIWGAPLLIIIALGALTWISTHKLDPYRPLDRISPQQAIPADMKPLVVEVVALDWKWLFVYPEQGIATVNELAAPVDRPIQFKITASTVMNSFYVPALAGQVYAMPGMQTQLHAVINKAGVFDGFSANYSGAGFSQMRFKFHGLSNADFDAWVAKNQAEGGALSRAAYQQLEQPSKSEPVRRYAQVEQGLYDAILNRCVDAGKMCMSQMMAVDAAGGLGKGSVDGLSRQSWRGGERTVVAAMCTPQNLDQYLPRRPPQSADRTAQP</sequence>
<dbReference type="InterPro" id="IPR006333">
    <property type="entry name" value="Cyt_o_ubiquinol_oxidase_su2"/>
</dbReference>
<keyword evidence="5 15" id="KW-1003">Cell membrane</keyword>
<dbReference type="PROSITE" id="PS50857">
    <property type="entry name" value="COX2_CUA"/>
    <property type="match status" value="1"/>
</dbReference>
<dbReference type="PROSITE" id="PS50999">
    <property type="entry name" value="COX2_TM"/>
    <property type="match status" value="1"/>
</dbReference>
<evidence type="ECO:0000313" key="20">
    <source>
        <dbReference type="Proteomes" id="UP001219862"/>
    </source>
</evidence>
<evidence type="ECO:0000259" key="18">
    <source>
        <dbReference type="PROSITE" id="PS50999"/>
    </source>
</evidence>
<dbReference type="EMBL" id="JAQQXS010000009">
    <property type="protein sequence ID" value="MDC8785746.1"/>
    <property type="molecule type" value="Genomic_DNA"/>
</dbReference>
<evidence type="ECO:0000256" key="11">
    <source>
        <dbReference type="ARBA" id="ARBA00023002"/>
    </source>
</evidence>
<keyword evidence="7 16" id="KW-0812">Transmembrane</keyword>
<dbReference type="Proteomes" id="UP001219862">
    <property type="component" value="Unassembled WGS sequence"/>
</dbReference>
<feature type="domain" description="Cytochrome oxidase subunit II copper A binding" evidence="17">
    <location>
        <begin position="134"/>
        <end position="246"/>
    </location>
</feature>
<dbReference type="InterPro" id="IPR034227">
    <property type="entry name" value="CuRO_UO_II"/>
</dbReference>
<evidence type="ECO:0000256" key="7">
    <source>
        <dbReference type="ARBA" id="ARBA00022692"/>
    </source>
</evidence>
<dbReference type="Gene3D" id="2.60.40.420">
    <property type="entry name" value="Cupredoxins - blue copper proteins"/>
    <property type="match status" value="1"/>
</dbReference>
<evidence type="ECO:0000256" key="4">
    <source>
        <dbReference type="ARBA" id="ARBA00022448"/>
    </source>
</evidence>
<keyword evidence="9 15" id="KW-0249">Electron transport</keyword>
<dbReference type="InterPro" id="IPR045187">
    <property type="entry name" value="CcO_II"/>
</dbReference>
<comment type="subcellular location">
    <subcellularLocation>
        <location evidence="2">Cell membrane</location>
        <topology evidence="2">Multi-pass membrane protein</topology>
    </subcellularLocation>
    <subcellularLocation>
        <location evidence="1">Periplasm</location>
    </subcellularLocation>
</comment>
<comment type="similarity">
    <text evidence="3 15">Belongs to the cytochrome c oxidase subunit 2 family.</text>
</comment>
<dbReference type="Gene3D" id="1.10.287.90">
    <property type="match status" value="1"/>
</dbReference>
<dbReference type="RefSeq" id="WP_273596865.1">
    <property type="nucleotide sequence ID" value="NZ_JAQQXS010000009.1"/>
</dbReference>
<keyword evidence="11 15" id="KW-0560">Oxidoreductase</keyword>
<dbReference type="Pfam" id="PF06481">
    <property type="entry name" value="COX_ARM"/>
    <property type="match status" value="1"/>
</dbReference>
<evidence type="ECO:0000256" key="5">
    <source>
        <dbReference type="ARBA" id="ARBA00022475"/>
    </source>
</evidence>
<keyword evidence="8" id="KW-0732">Signal</keyword>
<reference evidence="19 20" key="1">
    <citation type="submission" date="2022-10" db="EMBL/GenBank/DDBJ databases">
        <title>paucibacter sp. hw8 Genome sequencing.</title>
        <authorList>
            <person name="Park S."/>
        </authorList>
    </citation>
    <scope>NUCLEOTIDE SEQUENCE [LARGE SCALE GENOMIC DNA]</scope>
    <source>
        <strain evidence="20">hw8</strain>
    </source>
</reference>
<evidence type="ECO:0000256" key="8">
    <source>
        <dbReference type="ARBA" id="ARBA00022729"/>
    </source>
</evidence>
<evidence type="ECO:0000256" key="6">
    <source>
        <dbReference type="ARBA" id="ARBA00022660"/>
    </source>
</evidence>
<dbReference type="PIRSF" id="PIRSF000292">
    <property type="entry name" value="Ubi_od_II"/>
    <property type="match status" value="1"/>
</dbReference>
<feature type="domain" description="Cytochrome oxidase subunit II transmembrane region profile" evidence="18">
    <location>
        <begin position="22"/>
        <end position="119"/>
    </location>
</feature>
<keyword evidence="12 15" id="KW-0472">Membrane</keyword>
<evidence type="ECO:0000256" key="2">
    <source>
        <dbReference type="ARBA" id="ARBA00004651"/>
    </source>
</evidence>
<dbReference type="InterPro" id="IPR010514">
    <property type="entry name" value="COX_ARM"/>
</dbReference>
<evidence type="ECO:0000256" key="3">
    <source>
        <dbReference type="ARBA" id="ARBA00007866"/>
    </source>
</evidence>
<dbReference type="InterPro" id="IPR008972">
    <property type="entry name" value="Cupredoxin"/>
</dbReference>
<dbReference type="NCBIfam" id="TIGR01433">
    <property type="entry name" value="CyoA"/>
    <property type="match status" value="1"/>
</dbReference>
<protein>
    <recommendedName>
        <fullName evidence="15">Ubiquinol oxidase subunit 2</fullName>
    </recommendedName>
</protein>
<keyword evidence="20" id="KW-1185">Reference proteome</keyword>
<proteinExistence type="inferred from homology"/>
<feature type="transmembrane region" description="Helical" evidence="16">
    <location>
        <begin position="91"/>
        <end position="110"/>
    </location>
</feature>
<evidence type="ECO:0000256" key="16">
    <source>
        <dbReference type="SAM" id="Phobius"/>
    </source>
</evidence>
<dbReference type="CDD" id="cd04212">
    <property type="entry name" value="CuRO_UO_II"/>
    <property type="match status" value="1"/>
</dbReference>
<keyword evidence="13" id="KW-0564">Palmitate</keyword>
<organism evidence="19 20">
    <name type="scientific">Roseateles koreensis</name>
    <dbReference type="NCBI Taxonomy" id="2987526"/>
    <lineage>
        <taxon>Bacteria</taxon>
        <taxon>Pseudomonadati</taxon>
        <taxon>Pseudomonadota</taxon>
        <taxon>Betaproteobacteria</taxon>
        <taxon>Burkholderiales</taxon>
        <taxon>Sphaerotilaceae</taxon>
        <taxon>Roseateles</taxon>
    </lineage>
</organism>
<evidence type="ECO:0000259" key="17">
    <source>
        <dbReference type="PROSITE" id="PS50857"/>
    </source>
</evidence>
<keyword evidence="6 15" id="KW-0679">Respiratory chain</keyword>
<evidence type="ECO:0000256" key="13">
    <source>
        <dbReference type="ARBA" id="ARBA00023139"/>
    </source>
</evidence>
<dbReference type="InterPro" id="IPR036257">
    <property type="entry name" value="Cyt_c_oxidase_su2_TM_sf"/>
</dbReference>
<dbReference type="PANTHER" id="PTHR22888:SF18">
    <property type="entry name" value="CYTOCHROME BO(3) UBIQUINOL OXIDASE SUBUNIT 2"/>
    <property type="match status" value="1"/>
</dbReference>
<evidence type="ECO:0000256" key="9">
    <source>
        <dbReference type="ARBA" id="ARBA00022982"/>
    </source>
</evidence>
<dbReference type="SUPFAM" id="SSF49503">
    <property type="entry name" value="Cupredoxins"/>
    <property type="match status" value="1"/>
</dbReference>
<keyword evidence="4 15" id="KW-0813">Transport</keyword>
<comment type="caution">
    <text evidence="19">The sequence shown here is derived from an EMBL/GenBank/DDBJ whole genome shotgun (WGS) entry which is preliminary data.</text>
</comment>
<dbReference type="InterPro" id="IPR011759">
    <property type="entry name" value="Cyt_c_oxidase_su2_TM_dom"/>
</dbReference>
<gene>
    <name evidence="19" type="primary">cyoA</name>
    <name evidence="19" type="ORF">PRZ01_11130</name>
</gene>
<evidence type="ECO:0000256" key="10">
    <source>
        <dbReference type="ARBA" id="ARBA00022989"/>
    </source>
</evidence>
<evidence type="ECO:0000256" key="12">
    <source>
        <dbReference type="ARBA" id="ARBA00023136"/>
    </source>
</evidence>
<dbReference type="SUPFAM" id="SSF81464">
    <property type="entry name" value="Cytochrome c oxidase subunit II-like, transmembrane region"/>
    <property type="match status" value="1"/>
</dbReference>
<dbReference type="Pfam" id="PF00116">
    <property type="entry name" value="COX2"/>
    <property type="match status" value="1"/>
</dbReference>
<name>A0ABT5KSD9_9BURK</name>
<keyword evidence="14" id="KW-0449">Lipoprotein</keyword>
<feature type="transmembrane region" description="Helical" evidence="16">
    <location>
        <begin position="50"/>
        <end position="70"/>
    </location>
</feature>
<evidence type="ECO:0000313" key="19">
    <source>
        <dbReference type="EMBL" id="MDC8785746.1"/>
    </source>
</evidence>
<keyword evidence="10 16" id="KW-1133">Transmembrane helix</keyword>
<dbReference type="InterPro" id="IPR002429">
    <property type="entry name" value="CcO_II-like_C"/>
</dbReference>
<dbReference type="PANTHER" id="PTHR22888">
    <property type="entry name" value="CYTOCHROME C OXIDASE, SUBUNIT II"/>
    <property type="match status" value="1"/>
</dbReference>
<evidence type="ECO:0000256" key="15">
    <source>
        <dbReference type="PIRNR" id="PIRNR000292"/>
    </source>
</evidence>
<evidence type="ECO:0000256" key="1">
    <source>
        <dbReference type="ARBA" id="ARBA00004418"/>
    </source>
</evidence>
<evidence type="ECO:0000256" key="14">
    <source>
        <dbReference type="ARBA" id="ARBA00023288"/>
    </source>
</evidence>